<organism evidence="5 6">
    <name type="scientific">Cherax quadricarinatus</name>
    <name type="common">Australian red claw crayfish</name>
    <dbReference type="NCBI Taxonomy" id="27406"/>
    <lineage>
        <taxon>Eukaryota</taxon>
        <taxon>Metazoa</taxon>
        <taxon>Ecdysozoa</taxon>
        <taxon>Arthropoda</taxon>
        <taxon>Crustacea</taxon>
        <taxon>Multicrustacea</taxon>
        <taxon>Malacostraca</taxon>
        <taxon>Eumalacostraca</taxon>
        <taxon>Eucarida</taxon>
        <taxon>Decapoda</taxon>
        <taxon>Pleocyemata</taxon>
        <taxon>Astacidea</taxon>
        <taxon>Parastacoidea</taxon>
        <taxon>Parastacidae</taxon>
        <taxon>Cherax</taxon>
    </lineage>
</organism>
<evidence type="ECO:0000256" key="2">
    <source>
        <dbReference type="ARBA" id="ARBA00022670"/>
    </source>
</evidence>
<comment type="similarity">
    <text evidence="1">Belongs to the DDI1 family.</text>
</comment>
<sequence length="251" mass="28000">MKFPKELLLVKDKESDLLKLKCKLGNKYVSFIVDSGSDTTQVSLQTVMECGLVNRIGILSEEDAKDYKPSLIGLLDAALVCHGNVVIHTTMFVNESTPLLLGMDVLHNYHCSVRMSNTRPTLVVRPSYIDNIFMGPSPTMMCQVGQNVVKVIIDSGSTCSTMNPKIQNHLNIKVQEMEPITIINPGTNGNIHTQIKYKIENAPVTLSGTTKLIDIFLHDWHEDLLLGLDFLTGMELTFVDLDTVIVRKLRE</sequence>
<evidence type="ECO:0000256" key="3">
    <source>
        <dbReference type="ARBA" id="ARBA00022750"/>
    </source>
</evidence>
<dbReference type="InterPro" id="IPR021109">
    <property type="entry name" value="Peptidase_aspartic_dom_sf"/>
</dbReference>
<proteinExistence type="inferred from homology"/>
<evidence type="ECO:0000313" key="5">
    <source>
        <dbReference type="EMBL" id="KAK8720365.1"/>
    </source>
</evidence>
<dbReference type="CDD" id="cd00303">
    <property type="entry name" value="retropepsin_like"/>
    <property type="match status" value="1"/>
</dbReference>
<keyword evidence="4" id="KW-0378">Hydrolase</keyword>
<keyword evidence="6" id="KW-1185">Reference proteome</keyword>
<protein>
    <recommendedName>
        <fullName evidence="7">Peptidase A2 domain-containing protein</fullName>
    </recommendedName>
</protein>
<keyword evidence="3" id="KW-0064">Aspartyl protease</keyword>
<dbReference type="AlphaFoldDB" id="A0AAW0VUW4"/>
<dbReference type="Gene3D" id="2.40.70.10">
    <property type="entry name" value="Acid Proteases"/>
    <property type="match status" value="2"/>
</dbReference>
<dbReference type="SUPFAM" id="SSF50630">
    <property type="entry name" value="Acid proteases"/>
    <property type="match status" value="2"/>
</dbReference>
<dbReference type="PANTHER" id="PTHR12917">
    <property type="entry name" value="ASPARTYL PROTEASE DDI-RELATED"/>
    <property type="match status" value="1"/>
</dbReference>
<dbReference type="PANTHER" id="PTHR12917:SF1">
    <property type="entry name" value="AT13091P"/>
    <property type="match status" value="1"/>
</dbReference>
<keyword evidence="2" id="KW-0645">Protease</keyword>
<evidence type="ECO:0000256" key="1">
    <source>
        <dbReference type="ARBA" id="ARBA00009136"/>
    </source>
</evidence>
<comment type="caution">
    <text evidence="5">The sequence shown here is derived from an EMBL/GenBank/DDBJ whole genome shotgun (WGS) entry which is preliminary data.</text>
</comment>
<evidence type="ECO:0000313" key="6">
    <source>
        <dbReference type="Proteomes" id="UP001445076"/>
    </source>
</evidence>
<dbReference type="GO" id="GO:0004190">
    <property type="term" value="F:aspartic-type endopeptidase activity"/>
    <property type="evidence" value="ECO:0007669"/>
    <property type="project" value="UniProtKB-KW"/>
</dbReference>
<name>A0AAW0VUW4_CHEQU</name>
<accession>A0AAW0VUW4</accession>
<dbReference type="EMBL" id="JARKIK010000504">
    <property type="protein sequence ID" value="KAK8720365.1"/>
    <property type="molecule type" value="Genomic_DNA"/>
</dbReference>
<dbReference type="GO" id="GO:0006508">
    <property type="term" value="P:proteolysis"/>
    <property type="evidence" value="ECO:0007669"/>
    <property type="project" value="UniProtKB-KW"/>
</dbReference>
<evidence type="ECO:0008006" key="7">
    <source>
        <dbReference type="Google" id="ProtNLM"/>
    </source>
</evidence>
<reference evidence="5 6" key="1">
    <citation type="journal article" date="2024" name="BMC Genomics">
        <title>Genome assembly of redclaw crayfish (Cherax quadricarinatus) provides insights into its immune adaptation and hypoxia tolerance.</title>
        <authorList>
            <person name="Liu Z."/>
            <person name="Zheng J."/>
            <person name="Li H."/>
            <person name="Fang K."/>
            <person name="Wang S."/>
            <person name="He J."/>
            <person name="Zhou D."/>
            <person name="Weng S."/>
            <person name="Chi M."/>
            <person name="Gu Z."/>
            <person name="He J."/>
            <person name="Li F."/>
            <person name="Wang M."/>
        </authorList>
    </citation>
    <scope>NUCLEOTIDE SEQUENCE [LARGE SCALE GENOMIC DNA]</scope>
    <source>
        <strain evidence="5">ZL_2023a</strain>
    </source>
</reference>
<evidence type="ECO:0000256" key="4">
    <source>
        <dbReference type="ARBA" id="ARBA00022801"/>
    </source>
</evidence>
<dbReference type="Proteomes" id="UP001445076">
    <property type="component" value="Unassembled WGS sequence"/>
</dbReference>
<gene>
    <name evidence="5" type="ORF">OTU49_013374</name>
</gene>